<dbReference type="InterPro" id="IPR005754">
    <property type="entry name" value="Sortase"/>
</dbReference>
<keyword evidence="3" id="KW-1133">Transmembrane helix</keyword>
<name>E0E4U7_9FIRM</name>
<keyword evidence="3" id="KW-0472">Membrane</keyword>
<comment type="caution">
    <text evidence="4">The sequence shown here is derived from an EMBL/GenBank/DDBJ whole genome shotgun (WGS) entry which is preliminary data.</text>
</comment>
<dbReference type="STRING" id="596315.HMPREF0634_0842"/>
<dbReference type="CDD" id="cd05827">
    <property type="entry name" value="Sortase_C"/>
    <property type="match status" value="1"/>
</dbReference>
<sequence length="288" mass="32842">MCNLKKLKIIGLFIFLIGICLSTYPFLNMAMDDYTQYSRNAEFDNSIKKDALIEKKINKAKENANKQKKENDVIGDVFSDRNVDTVNSSFLDLSKKQGYLSIPKLGQSFDLYLDADYYKIAKGVAVLKGSDPPIGGLGKRCVIAGHSGYYNKVMFLNIHKLENGDKIIVNFLGKILEYKVYNKEKIMPTDVHKLEPIESEDMLTLLTCTQAPRYNMRLLVNARRNKVLDDKNSNNKETIKNTNIQEYLLNKDISSGIKIRKMFPYVVSFLGIVIIISILRKMTIILKS</sequence>
<keyword evidence="3" id="KW-0812">Transmembrane</keyword>
<dbReference type="eggNOG" id="COG3764">
    <property type="taxonomic scope" value="Bacteria"/>
</dbReference>
<organism evidence="4 5">
    <name type="scientific">Peptostreptococcus stomatis DSM 17678</name>
    <dbReference type="NCBI Taxonomy" id="596315"/>
    <lineage>
        <taxon>Bacteria</taxon>
        <taxon>Bacillati</taxon>
        <taxon>Bacillota</taxon>
        <taxon>Clostridia</taxon>
        <taxon>Peptostreptococcales</taxon>
        <taxon>Peptostreptococcaceae</taxon>
        <taxon>Peptostreptococcus</taxon>
    </lineage>
</organism>
<evidence type="ECO:0000256" key="2">
    <source>
        <dbReference type="PIRSR" id="PIRSR605754-1"/>
    </source>
</evidence>
<reference evidence="4 5" key="1">
    <citation type="submission" date="2010-08" db="EMBL/GenBank/DDBJ databases">
        <authorList>
            <person name="Harkins D.M."/>
            <person name="Madupu R."/>
            <person name="Durkin A.S."/>
            <person name="Torralba M."/>
            <person name="Methe B."/>
            <person name="Sutton G.G."/>
            <person name="Nelson K.E."/>
        </authorList>
    </citation>
    <scope>NUCLEOTIDE SEQUENCE [LARGE SCALE GENOMIC DNA]</scope>
    <source>
        <strain evidence="4 5">DSM 17678</strain>
    </source>
</reference>
<evidence type="ECO:0000256" key="1">
    <source>
        <dbReference type="ARBA" id="ARBA00022801"/>
    </source>
</evidence>
<dbReference type="InterPro" id="IPR042002">
    <property type="entry name" value="Sortase_C"/>
</dbReference>
<keyword evidence="1" id="KW-0378">Hydrolase</keyword>
<dbReference type="EMBL" id="ADGQ01000071">
    <property type="protein sequence ID" value="EFM64036.1"/>
    <property type="molecule type" value="Genomic_DNA"/>
</dbReference>
<evidence type="ECO:0000313" key="5">
    <source>
        <dbReference type="Proteomes" id="UP000003244"/>
    </source>
</evidence>
<feature type="active site" description="Proton donor/acceptor" evidence="2">
    <location>
        <position position="146"/>
    </location>
</feature>
<protein>
    <submittedName>
        <fullName evidence="4">Sortase family protein</fullName>
    </submittedName>
</protein>
<keyword evidence="5" id="KW-1185">Reference proteome</keyword>
<feature type="transmembrane region" description="Helical" evidence="3">
    <location>
        <begin position="262"/>
        <end position="279"/>
    </location>
</feature>
<accession>E0E4U7</accession>
<evidence type="ECO:0000256" key="3">
    <source>
        <dbReference type="SAM" id="Phobius"/>
    </source>
</evidence>
<gene>
    <name evidence="4" type="ORF">HMPREF0634_0842</name>
</gene>
<dbReference type="InterPro" id="IPR023365">
    <property type="entry name" value="Sortase_dom-sf"/>
</dbReference>
<dbReference type="Gene3D" id="2.40.260.10">
    <property type="entry name" value="Sortase"/>
    <property type="match status" value="1"/>
</dbReference>
<dbReference type="NCBIfam" id="TIGR01076">
    <property type="entry name" value="sortase_fam"/>
    <property type="match status" value="1"/>
</dbReference>
<dbReference type="GO" id="GO:0016787">
    <property type="term" value="F:hydrolase activity"/>
    <property type="evidence" value="ECO:0007669"/>
    <property type="project" value="UniProtKB-KW"/>
</dbReference>
<dbReference type="Pfam" id="PF04203">
    <property type="entry name" value="Sortase"/>
    <property type="match status" value="1"/>
</dbReference>
<dbReference type="AlphaFoldDB" id="E0E4U7"/>
<feature type="transmembrane region" description="Helical" evidence="3">
    <location>
        <begin position="7"/>
        <end position="27"/>
    </location>
</feature>
<dbReference type="NCBIfam" id="NF033745">
    <property type="entry name" value="class_C_sortase"/>
    <property type="match status" value="1"/>
</dbReference>
<evidence type="ECO:0000313" key="4">
    <source>
        <dbReference type="EMBL" id="EFM64036.1"/>
    </source>
</evidence>
<feature type="active site" description="Acyl-thioester intermediate" evidence="2">
    <location>
        <position position="208"/>
    </location>
</feature>
<dbReference type="Proteomes" id="UP000003244">
    <property type="component" value="Unassembled WGS sequence"/>
</dbReference>
<proteinExistence type="predicted"/>
<dbReference type="SUPFAM" id="SSF63817">
    <property type="entry name" value="Sortase"/>
    <property type="match status" value="1"/>
</dbReference>